<proteinExistence type="predicted"/>
<feature type="transmembrane region" description="Helical" evidence="1">
    <location>
        <begin position="53"/>
        <end position="76"/>
    </location>
</feature>
<keyword evidence="1" id="KW-0472">Membrane</keyword>
<evidence type="ECO:0000313" key="2">
    <source>
        <dbReference type="EMBL" id="CAL0321227.1"/>
    </source>
</evidence>
<organism evidence="2 3">
    <name type="scientific">Lupinus luteus</name>
    <name type="common">European yellow lupine</name>
    <dbReference type="NCBI Taxonomy" id="3873"/>
    <lineage>
        <taxon>Eukaryota</taxon>
        <taxon>Viridiplantae</taxon>
        <taxon>Streptophyta</taxon>
        <taxon>Embryophyta</taxon>
        <taxon>Tracheophyta</taxon>
        <taxon>Spermatophyta</taxon>
        <taxon>Magnoliopsida</taxon>
        <taxon>eudicotyledons</taxon>
        <taxon>Gunneridae</taxon>
        <taxon>Pentapetalae</taxon>
        <taxon>rosids</taxon>
        <taxon>fabids</taxon>
        <taxon>Fabales</taxon>
        <taxon>Fabaceae</taxon>
        <taxon>Papilionoideae</taxon>
        <taxon>50 kb inversion clade</taxon>
        <taxon>genistoids sensu lato</taxon>
        <taxon>core genistoids</taxon>
        <taxon>Genisteae</taxon>
        <taxon>Lupinus</taxon>
    </lineage>
</organism>
<dbReference type="AlphaFoldDB" id="A0AAV1XJA8"/>
<reference evidence="2 3" key="1">
    <citation type="submission" date="2024-03" db="EMBL/GenBank/DDBJ databases">
        <authorList>
            <person name="Martinez-Hernandez J."/>
        </authorList>
    </citation>
    <scope>NUCLEOTIDE SEQUENCE [LARGE SCALE GENOMIC DNA]</scope>
</reference>
<accession>A0AAV1XJA8</accession>
<evidence type="ECO:0000256" key="1">
    <source>
        <dbReference type="SAM" id="Phobius"/>
    </source>
</evidence>
<evidence type="ECO:0000313" key="3">
    <source>
        <dbReference type="Proteomes" id="UP001497480"/>
    </source>
</evidence>
<comment type="caution">
    <text evidence="2">The sequence shown here is derived from an EMBL/GenBank/DDBJ whole genome shotgun (WGS) entry which is preliminary data.</text>
</comment>
<keyword evidence="3" id="KW-1185">Reference proteome</keyword>
<keyword evidence="1" id="KW-1133">Transmembrane helix</keyword>
<protein>
    <submittedName>
        <fullName evidence="2">Uncharacterized protein</fullName>
    </submittedName>
</protein>
<gene>
    <name evidence="2" type="ORF">LLUT_LOCUS22287</name>
</gene>
<name>A0AAV1XJA8_LUPLU</name>
<keyword evidence="1" id="KW-0812">Transmembrane</keyword>
<dbReference type="Proteomes" id="UP001497480">
    <property type="component" value="Unassembled WGS sequence"/>
</dbReference>
<dbReference type="EMBL" id="CAXHTB010000015">
    <property type="protein sequence ID" value="CAL0321227.1"/>
    <property type="molecule type" value="Genomic_DNA"/>
</dbReference>
<sequence>MEPNHNNLSTNPQHITLIEWDHFDHHLCRLSHLSSALNDSKNKKQLLHDKLQSLIYVHFIFIFGSFQFSNCIYLTMFI</sequence>